<gene>
    <name evidence="2" type="ORF">VW23_004250</name>
</gene>
<dbReference type="EMBL" id="LAJE02000363">
    <property type="protein sequence ID" value="OEO28655.1"/>
    <property type="molecule type" value="Genomic_DNA"/>
</dbReference>
<dbReference type="OrthoDB" id="7159537at2"/>
<dbReference type="PROSITE" id="PS50164">
    <property type="entry name" value="GIY_YIG"/>
    <property type="match status" value="1"/>
</dbReference>
<proteinExistence type="predicted"/>
<evidence type="ECO:0000313" key="2">
    <source>
        <dbReference type="EMBL" id="OEO28655.1"/>
    </source>
</evidence>
<dbReference type="SUPFAM" id="SSF82771">
    <property type="entry name" value="GIY-YIG endonuclease"/>
    <property type="match status" value="1"/>
</dbReference>
<reference evidence="2 3" key="1">
    <citation type="journal article" date="2015" name="Genome Announc.">
        <title>Genome Assemblies of Three Soil-Associated Devosia species: D. insulae, D. limi, and D. soli.</title>
        <authorList>
            <person name="Hassan Y.I."/>
            <person name="Lepp D."/>
            <person name="Zhou T."/>
        </authorList>
    </citation>
    <scope>NUCLEOTIDE SEQUENCE [LARGE SCALE GENOMIC DNA]</scope>
    <source>
        <strain evidence="2 3">DS-56</strain>
    </source>
</reference>
<comment type="caution">
    <text evidence="2">The sequence shown here is derived from an EMBL/GenBank/DDBJ whole genome shotgun (WGS) entry which is preliminary data.</text>
</comment>
<accession>A0A1E5XJ92</accession>
<dbReference type="Proteomes" id="UP000095463">
    <property type="component" value="Unassembled WGS sequence"/>
</dbReference>
<evidence type="ECO:0000259" key="1">
    <source>
        <dbReference type="PROSITE" id="PS50164"/>
    </source>
</evidence>
<organism evidence="2 3">
    <name type="scientific">Devosia insulae DS-56</name>
    <dbReference type="NCBI Taxonomy" id="1116389"/>
    <lineage>
        <taxon>Bacteria</taxon>
        <taxon>Pseudomonadati</taxon>
        <taxon>Pseudomonadota</taxon>
        <taxon>Alphaproteobacteria</taxon>
        <taxon>Hyphomicrobiales</taxon>
        <taxon>Devosiaceae</taxon>
        <taxon>Devosia</taxon>
    </lineage>
</organism>
<dbReference type="AlphaFoldDB" id="A0A1E5XJ92"/>
<keyword evidence="3" id="KW-1185">Reference proteome</keyword>
<dbReference type="Gene3D" id="3.40.1440.10">
    <property type="entry name" value="GIY-YIG endonuclease"/>
    <property type="match status" value="1"/>
</dbReference>
<protein>
    <submittedName>
        <fullName evidence="2">Excinuclease ABC subunit C</fullName>
    </submittedName>
</protein>
<dbReference type="InterPro" id="IPR035901">
    <property type="entry name" value="GIY-YIG_endonuc_sf"/>
</dbReference>
<dbReference type="Pfam" id="PF01541">
    <property type="entry name" value="GIY-YIG"/>
    <property type="match status" value="1"/>
</dbReference>
<feature type="domain" description="GIY-YIG" evidence="1">
    <location>
        <begin position="1"/>
        <end position="79"/>
    </location>
</feature>
<name>A0A1E5XJ92_9HYPH</name>
<evidence type="ECO:0000313" key="3">
    <source>
        <dbReference type="Proteomes" id="UP000095463"/>
    </source>
</evidence>
<dbReference type="InterPro" id="IPR000305">
    <property type="entry name" value="GIY-YIG_endonuc"/>
</dbReference>
<sequence length="84" mass="9493">MWSVYFLLLRNGDIYVGSTNDLKRRFASHQAGEVLSTKAYIPAVLKSYVAVETEDHARELENYFKSGSGKAVAMKRLIRGRIPT</sequence>
<dbReference type="RefSeq" id="WP_069912137.1">
    <property type="nucleotide sequence ID" value="NZ_LAJE02000363.1"/>
</dbReference>